<dbReference type="Gene3D" id="2.160.20.20">
    <property type="match status" value="2"/>
</dbReference>
<evidence type="ECO:0000313" key="3">
    <source>
        <dbReference type="EMBL" id="RJL21833.1"/>
    </source>
</evidence>
<evidence type="ECO:0000256" key="1">
    <source>
        <dbReference type="SAM" id="SignalP"/>
    </source>
</evidence>
<dbReference type="EMBL" id="QZEW01000003">
    <property type="protein sequence ID" value="RJL21833.1"/>
    <property type="molecule type" value="Genomic_DNA"/>
</dbReference>
<reference evidence="4" key="1">
    <citation type="submission" date="2018-09" db="EMBL/GenBank/DDBJ databases">
        <title>Paracoccus onubensis nov. sp. a moderate halophilic bacterium isolated from Gruta de las Maravillas (Aracena, Spain).</title>
        <authorList>
            <person name="Jurado V."/>
            <person name="Gutierrez-Patricio S."/>
            <person name="Gonzalez-Pimentel J.L."/>
            <person name="Miller A.Z."/>
            <person name="Laiz L."/>
            <person name="Saiz-Jimenez C."/>
        </authorList>
    </citation>
    <scope>NUCLEOTIDE SEQUENCE [LARGE SCALE GENOMIC DNA]</scope>
    <source>
        <strain evidence="4">DSM 26381</strain>
    </source>
</reference>
<keyword evidence="4" id="KW-1185">Reference proteome</keyword>
<dbReference type="PROSITE" id="PS51208">
    <property type="entry name" value="AUTOTRANSPORTER"/>
    <property type="match status" value="1"/>
</dbReference>
<comment type="caution">
    <text evidence="3">The sequence shown here is derived from an EMBL/GenBank/DDBJ whole genome shotgun (WGS) entry which is preliminary data.</text>
</comment>
<organism evidence="3 4">
    <name type="scientific">Paracoccus siganidrum</name>
    <dbReference type="NCBI Taxonomy" id="1276757"/>
    <lineage>
        <taxon>Bacteria</taxon>
        <taxon>Pseudomonadati</taxon>
        <taxon>Pseudomonadota</taxon>
        <taxon>Alphaproteobacteria</taxon>
        <taxon>Rhodobacterales</taxon>
        <taxon>Paracoccaceae</taxon>
        <taxon>Paracoccus</taxon>
    </lineage>
</organism>
<feature type="chain" id="PRO_5019226679" description="Autotransporter domain-containing protein" evidence="1">
    <location>
        <begin position="39"/>
        <end position="2105"/>
    </location>
</feature>
<proteinExistence type="predicted"/>
<dbReference type="Gene3D" id="2.40.128.130">
    <property type="entry name" value="Autotransporter beta-domain"/>
    <property type="match status" value="1"/>
</dbReference>
<dbReference type="RefSeq" id="WP_119896335.1">
    <property type="nucleotide sequence ID" value="NZ_QNRC01000038.1"/>
</dbReference>
<protein>
    <recommendedName>
        <fullName evidence="2">Autotransporter domain-containing protein</fullName>
    </recommendedName>
</protein>
<feature type="domain" description="Autotransporter" evidence="2">
    <location>
        <begin position="1792"/>
        <end position="2105"/>
    </location>
</feature>
<name>A0A419ACC6_9RHOB</name>
<evidence type="ECO:0000313" key="4">
    <source>
        <dbReference type="Proteomes" id="UP000283587"/>
    </source>
</evidence>
<dbReference type="Proteomes" id="UP000283587">
    <property type="component" value="Unassembled WGS sequence"/>
</dbReference>
<feature type="signal peptide" evidence="1">
    <location>
        <begin position="1"/>
        <end position="38"/>
    </location>
</feature>
<sequence length="2105" mass="212310">MIDIAHRPHCDFRRARLLASTALIGLAPLVLSPATAFAQAFLDDIPGDGVTDPSSDVSWSADDPIWRYPAWPYFHPLATGDVGILTKQDGSAVMVTIDGTVRPGGFEVRSGQYTLRGGEIAASFASGGEVFFDVRDGLTLQLESALRGHMRITGEGTVYYLADSRNMSGVTVDEGATLRSEGLTRGGMTVDGTAQLDGVHTWTVNVSETGRLSGSGEIQGVVTNRGEARLGGSTSRFENHGVLDVDGALNVLQLVNHDGATATVGAGERLQSERRITNQGDMTIAGEVEITTEGHRLANQDGGRLVLDAATVIGGLINEEGGHVDLAASSEIRGMFRNSGTLDATGDADSSVQVVGGTFTNRGQILTSGAGRLSIIADEIQLQDASDIDGSLIDLVGNVVNSARLVYSGATTLAGTLRNTVSGLAIVSGTLDADGTDVVNHGTMRIAAAADPDPAGRLQNVATLVNSLQLTIEEGASVQAGRLSNRGQGQATIAGSLTGDLENQANATATLDGGTISGGVTNDGTLNGGGTIGGTLVNRGTVGVDGLLEVGGLTNANRVEIGEGDTLRSASHLANDGTIVLSGSLDIAASDPALTNNSGARLEMHGGRLEGSLANESDATLILSGESAIAGNLENRGLINKIPGNARLEVEGGTFRNWGRVTGSGGGRLAILADLIILEASSIVNSRFVDLIGEVLNAGELDFTSDTTLSGDLSNGEGGLARVAADVDAAGFDVTNDGTFQVLSAGNGNLHSVGQLTNNGSFTIEQNGAVQAEAATNSEGAEMTVAGQLASALENQAGATLVLQGGTIDGPLVNAGQATGTGNVTGDMTNSGSATIGGAVGGTLANSGTVATGGDLSVGGLTNDGGFTVSDGDRLTSGTRIQNNAQLSVEGEVLASITNGADATLGLEGGTIRGNLSNAGSLTGTGAITGAFSNSGSASLGGSAGAVTNSGQLTTNGDLSVASLTNNDRTVISAGDELAAAGGVTNNAALQVQGNLRGDLRNSETGTATLSEGSGIAGNVTNEGTLNGRAAISGSVTNDGTATIGGSAGAVANSGTLATNGNLDVASLTNSGSTEIGGGERLRSEGDVENSGSIAVAGRLEVTGEGAAITNQDGATIALDGATIVGDLVNALGGLVNIASSSTVRGDLTNRGDIDMTSDAADVRLRVADGTFTNSGAVGVSGAGSLVIEADNIQLEEGSDIDGGRVDLIGAVTNEGNLTYSEDATLTDDLRNGDSGRTRVSANLDAAGNNIDNSGSFVVNSDDDSTGNLHNVDSLTNSGSFTIANGSSVTAESTENREGGAMTIGGRLNSGLENRAGATVALNGGVIAGDAENAGTLSGSGRIQGALDNSGTVIFDGTLGDVANSGTAALAGSAGQVGNSGTLRTGGDLAVAGLTNDGVVRVRAGDRLGSASRVVNNDRMTVWGTLDAALRNQGSLAGGGTISGNVANDGQMEWGGAIGGNLNNSGTLRTTGDVSVAGALVNAPAAGGGAASLTVAEGHGLTAGGGVTNRRNGTVTVEGTLVGDVLNRGQYVQTGALEGSLVTHGDAVLGGRITGDLDYAAGGLTIGDDLSIGGDFTLREDLGIAAGDRISAARTIVAEGATLDLAGALEGALLNDGTVNALRDQARVTGAVRNNGVLSLAGDGRADGVLQVGGLSGNGDYVLDVDLGRMVADRIEVRGGATQGMINLDFNYVSDEVTAQPGQRVTLLDVDESQGSANNFSYDYDPIERSSERVVFSVDQAEAFGDLELVSQTNPAIGALFGNVALTQSLIGSVVNRPTSPFVTGLAYEDSEKPCGVGAWGRVTGGTATATGATDNGVSNIESEIRATYYGMQVGSDLACFDGRYAGWDMAFGVLGGVNQGDTTQPVYAVDGRNSQALTNNLVSITRADFTQAYGGVYATATNGRFQADLQYRYETTDFSIRNQAIVGAGLGLDDDFTSTANTISGSIGYGIPIGEEGWAVVPTAGFAWSRISTDSITFNDGDRLSFEDSERQIGFVGATVARTFVEPARNEALYAFATGTYYKDFADPTVSIFSPGPNNPDFESQRLVSDNLGAYGEISIGANYIKVLSETGRGRQFSTSARIDARFGDGLDSVGVTGQLRWQF</sequence>
<dbReference type="InterPro" id="IPR036709">
    <property type="entry name" value="Autotransporte_beta_dom_sf"/>
</dbReference>
<keyword evidence="1" id="KW-0732">Signal</keyword>
<dbReference type="SMART" id="SM00869">
    <property type="entry name" value="Autotransporter"/>
    <property type="match status" value="1"/>
</dbReference>
<evidence type="ECO:0000259" key="2">
    <source>
        <dbReference type="PROSITE" id="PS51208"/>
    </source>
</evidence>
<dbReference type="SUPFAM" id="SSF103515">
    <property type="entry name" value="Autotransporter"/>
    <property type="match status" value="1"/>
</dbReference>
<dbReference type="InterPro" id="IPR005546">
    <property type="entry name" value="Autotransporte_beta"/>
</dbReference>
<dbReference type="OrthoDB" id="7779033at2"/>
<dbReference type="InterPro" id="IPR012332">
    <property type="entry name" value="Autotransporter_pectin_lyase_C"/>
</dbReference>
<accession>A0A419ACC6</accession>
<gene>
    <name evidence="3" type="ORF">D3P05_01035</name>
</gene>